<name>A0A1Z4JNE5_LEPBY</name>
<dbReference type="HAMAP" id="MF_00834">
    <property type="entry name" value="BioA"/>
    <property type="match status" value="1"/>
</dbReference>
<dbReference type="InterPro" id="IPR015421">
    <property type="entry name" value="PyrdxlP-dep_Trfase_major"/>
</dbReference>
<evidence type="ECO:0000256" key="10">
    <source>
        <dbReference type="ARBA" id="ARBA00060970"/>
    </source>
</evidence>
<evidence type="ECO:0000256" key="5">
    <source>
        <dbReference type="ARBA" id="ARBA00022576"/>
    </source>
</evidence>
<evidence type="ECO:0000313" key="13">
    <source>
        <dbReference type="Proteomes" id="UP000217895"/>
    </source>
</evidence>
<comment type="subunit">
    <text evidence="3 11">Homodimer.</text>
</comment>
<dbReference type="Pfam" id="PF00202">
    <property type="entry name" value="Aminotran_3"/>
    <property type="match status" value="1"/>
</dbReference>
<dbReference type="Gene3D" id="3.90.1150.10">
    <property type="entry name" value="Aspartate Aminotransferase, domain 1"/>
    <property type="match status" value="1"/>
</dbReference>
<evidence type="ECO:0000256" key="4">
    <source>
        <dbReference type="ARBA" id="ARBA00022490"/>
    </source>
</evidence>
<dbReference type="PANTHER" id="PTHR42684:SF3">
    <property type="entry name" value="ADENOSYLMETHIONINE-8-AMINO-7-OXONONANOATE AMINOTRANSFERASE"/>
    <property type="match status" value="1"/>
</dbReference>
<accession>A0A1Z4JNE5</accession>
<evidence type="ECO:0000256" key="3">
    <source>
        <dbReference type="ARBA" id="ARBA00011738"/>
    </source>
</evidence>
<dbReference type="NCBIfam" id="TIGR00508">
    <property type="entry name" value="bioA"/>
    <property type="match status" value="1"/>
</dbReference>
<dbReference type="InterPro" id="IPR015422">
    <property type="entry name" value="PyrdxlP-dep_Trfase_small"/>
</dbReference>
<gene>
    <name evidence="11" type="primary">bioA</name>
    <name evidence="12" type="ORF">NIES2135_50410</name>
</gene>
<proteinExistence type="inferred from homology"/>
<reference evidence="12 13" key="1">
    <citation type="submission" date="2017-06" db="EMBL/GenBank/DDBJ databases">
        <title>Genome sequencing of cyanobaciteial culture collection at National Institute for Environmental Studies (NIES).</title>
        <authorList>
            <person name="Hirose Y."/>
            <person name="Shimura Y."/>
            <person name="Fujisawa T."/>
            <person name="Nakamura Y."/>
            <person name="Kawachi M."/>
        </authorList>
    </citation>
    <scope>NUCLEOTIDE SEQUENCE [LARGE SCALE GENOMIC DNA]</scope>
    <source>
        <strain evidence="12 13">NIES-2135</strain>
    </source>
</reference>
<keyword evidence="7 11" id="KW-0949">S-adenosyl-L-methionine</keyword>
<dbReference type="InterPro" id="IPR005814">
    <property type="entry name" value="Aminotrans_3"/>
</dbReference>
<dbReference type="Gene3D" id="3.40.640.10">
    <property type="entry name" value="Type I PLP-dependent aspartate aminotransferase-like (Major domain)"/>
    <property type="match status" value="1"/>
</dbReference>
<protein>
    <recommendedName>
        <fullName evidence="11">Adenosylmethionine-8-amino-7-oxononanoate aminotransferase</fullName>
        <ecNumber evidence="11">2.6.1.62</ecNumber>
    </recommendedName>
    <alternativeName>
        <fullName evidence="11">7,8-diamino-pelargonic acid aminotransferase</fullName>
        <shortName evidence="11">DAPA AT</shortName>
        <shortName evidence="11">DAPA aminotransferase</shortName>
    </alternativeName>
    <alternativeName>
        <fullName evidence="11">7,8-diaminononanoate synthase</fullName>
        <shortName evidence="11">DANS</shortName>
    </alternativeName>
    <alternativeName>
        <fullName evidence="11">Diaminopelargonic acid synthase</fullName>
    </alternativeName>
</protein>
<dbReference type="PROSITE" id="PS00600">
    <property type="entry name" value="AA_TRANSFER_CLASS_3"/>
    <property type="match status" value="1"/>
</dbReference>
<dbReference type="GO" id="GO:0005737">
    <property type="term" value="C:cytoplasm"/>
    <property type="evidence" value="ECO:0007669"/>
    <property type="project" value="UniProtKB-SubCell"/>
</dbReference>
<sequence length="425" mass="47951">MADSPIWRPFTQMKTTPEPLKVKRGEGVWLELEDDRRILDCISSWWVTIHGHAHPKLAEALYQQANNLEHVIFAGFTHEPAEQLARKLLKHLPPQLTRVFFSDNGSTAVEVALKMAYQYWRNLGEERTTFITFDGGYHGDTIGAMSVGAGSTWWQKFRSLMFETALVPFPETYDGDLEVDRKEAEALAAIEQFLKQQTIIGIFIEPLVQGAAGMRMCRPQFLQALRKLADQYNVLLIYDEVMTGFGRTGELFACLKSSTAPDIICLSKGLSGGCLPLSVTVATEAIYQAFYQDDPTQAFYHGHSYTGNPLACATGVVSLELLEQNPDGYQKLESLHWKFLDRYLFSNPRLKQFRVCGTIAAMEVKTEEQSGYFNAIAPLLKAKFLESGFLLRPLGDTLYIMPPYCITADELETVYQVIDRTLKNL</sequence>
<comment type="catalytic activity">
    <reaction evidence="11">
        <text>(8S)-8-amino-7-oxononanoate + S-adenosyl-L-methionine = S-adenosyl-4-methylsulfanyl-2-oxobutanoate + (7R,8S)-7,8-diammoniononanoate</text>
        <dbReference type="Rhea" id="RHEA:16861"/>
        <dbReference type="ChEBI" id="CHEBI:16490"/>
        <dbReference type="ChEBI" id="CHEBI:59789"/>
        <dbReference type="ChEBI" id="CHEBI:149468"/>
        <dbReference type="ChEBI" id="CHEBI:149469"/>
        <dbReference type="EC" id="2.6.1.62"/>
    </reaction>
</comment>
<feature type="binding site" evidence="11">
    <location>
        <position position="239"/>
    </location>
    <ligand>
        <name>pyridoxal 5'-phosphate</name>
        <dbReference type="ChEBI" id="CHEBI:597326"/>
    </ligand>
</feature>
<dbReference type="InterPro" id="IPR005815">
    <property type="entry name" value="BioA"/>
</dbReference>
<feature type="binding site" evidence="11">
    <location>
        <begin position="105"/>
        <end position="106"/>
    </location>
    <ligand>
        <name>pyridoxal 5'-phosphate</name>
        <dbReference type="ChEBI" id="CHEBI:597326"/>
    </ligand>
</feature>
<comment type="cofactor">
    <cofactor evidence="1 11">
        <name>pyridoxal 5'-phosphate</name>
        <dbReference type="ChEBI" id="CHEBI:597326"/>
    </cofactor>
</comment>
<dbReference type="SUPFAM" id="SSF53383">
    <property type="entry name" value="PLP-dependent transferases"/>
    <property type="match status" value="1"/>
</dbReference>
<dbReference type="FunFam" id="3.40.640.10:FF:000078">
    <property type="entry name" value="Adenosylmethionine-8-amino-7-oxononanoate aminotransferase"/>
    <property type="match status" value="1"/>
</dbReference>
<keyword evidence="13" id="KW-1185">Reference proteome</keyword>
<evidence type="ECO:0000256" key="6">
    <source>
        <dbReference type="ARBA" id="ARBA00022679"/>
    </source>
</evidence>
<keyword evidence="8 11" id="KW-0093">Biotin biosynthesis</keyword>
<comment type="pathway">
    <text evidence="11">Cofactor biosynthesis; biotin biosynthesis; 7,8-diaminononanoate from 8-amino-7-oxononanoate (SAM route): step 1/1.</text>
</comment>
<dbReference type="GO" id="GO:0004141">
    <property type="term" value="F:dethiobiotin synthase activity"/>
    <property type="evidence" value="ECO:0007669"/>
    <property type="project" value="TreeGrafter"/>
</dbReference>
<comment type="similarity">
    <text evidence="10 11">Belongs to the class-III pyridoxal-phosphate-dependent aminotransferase family. BioA subfamily.</text>
</comment>
<dbReference type="GO" id="GO:0009102">
    <property type="term" value="P:biotin biosynthetic process"/>
    <property type="evidence" value="ECO:0007669"/>
    <property type="project" value="UniProtKB-UniRule"/>
</dbReference>
<dbReference type="GO" id="GO:0004015">
    <property type="term" value="F:adenosylmethionine-8-amino-7-oxononanoate transaminase activity"/>
    <property type="evidence" value="ECO:0007669"/>
    <property type="project" value="UniProtKB-UniRule"/>
</dbReference>
<evidence type="ECO:0000256" key="11">
    <source>
        <dbReference type="HAMAP-Rule" id="MF_00834"/>
    </source>
</evidence>
<comment type="subcellular location">
    <subcellularLocation>
        <location evidence="2 11">Cytoplasm</location>
    </subcellularLocation>
</comment>
<dbReference type="InterPro" id="IPR015424">
    <property type="entry name" value="PyrdxlP-dep_Trfase"/>
</dbReference>
<comment type="function">
    <text evidence="11">Catalyzes the transfer of the alpha-amino group from S-adenosyl-L-methionine (SAM) to 7-keto-8-aminopelargonic acid (KAPA) to form 7,8-diaminopelargonic acid (DAPA). It is the only aminotransferase known to utilize SAM as an amino donor.</text>
</comment>
<feature type="site" description="Participates in the substrate recognition with KAPA and in a stacking interaction with the adenine ring of SAM" evidence="11">
    <location>
        <position position="10"/>
    </location>
</feature>
<evidence type="ECO:0000256" key="9">
    <source>
        <dbReference type="ARBA" id="ARBA00022898"/>
    </source>
</evidence>
<feature type="binding site" evidence="11">
    <location>
        <position position="45"/>
    </location>
    <ligand>
        <name>substrate</name>
    </ligand>
</feature>
<feature type="binding site" evidence="11">
    <location>
        <begin position="303"/>
        <end position="304"/>
    </location>
    <ligand>
        <name>pyridoxal 5'-phosphate</name>
        <dbReference type="ChEBI" id="CHEBI:597326"/>
    </ligand>
</feature>
<dbReference type="CDD" id="cd00610">
    <property type="entry name" value="OAT_like"/>
    <property type="match status" value="1"/>
</dbReference>
<feature type="binding site" evidence="11">
    <location>
        <position position="268"/>
    </location>
    <ligand>
        <name>substrate</name>
    </ligand>
</feature>
<dbReference type="EC" id="2.6.1.62" evidence="11"/>
<feature type="binding site" evidence="11">
    <location>
        <position position="302"/>
    </location>
    <ligand>
        <name>substrate</name>
    </ligand>
</feature>
<dbReference type="PANTHER" id="PTHR42684">
    <property type="entry name" value="ADENOSYLMETHIONINE-8-AMINO-7-OXONONANOATE AMINOTRANSFERASE"/>
    <property type="match status" value="1"/>
</dbReference>
<keyword evidence="4 11" id="KW-0963">Cytoplasm</keyword>
<keyword evidence="5 11" id="KW-0032">Aminotransferase</keyword>
<evidence type="ECO:0000256" key="1">
    <source>
        <dbReference type="ARBA" id="ARBA00001933"/>
    </source>
</evidence>
<dbReference type="NCBIfam" id="NF004624">
    <property type="entry name" value="PRK05964.1"/>
    <property type="match status" value="1"/>
</dbReference>
<evidence type="ECO:0000313" key="12">
    <source>
        <dbReference type="EMBL" id="BAY58168.1"/>
    </source>
</evidence>
<feature type="modified residue" description="N6-(pyridoxal phosphate)lysine" evidence="11">
    <location>
        <position position="268"/>
    </location>
</feature>
<dbReference type="AlphaFoldDB" id="A0A1Z4JNE5"/>
<dbReference type="EMBL" id="AP018203">
    <property type="protein sequence ID" value="BAY58168.1"/>
    <property type="molecule type" value="Genomic_DNA"/>
</dbReference>
<evidence type="ECO:0000256" key="8">
    <source>
        <dbReference type="ARBA" id="ARBA00022756"/>
    </source>
</evidence>
<keyword evidence="9 11" id="KW-0663">Pyridoxal phosphate</keyword>
<keyword evidence="6 11" id="KW-0808">Transferase</keyword>
<dbReference type="InterPro" id="IPR049704">
    <property type="entry name" value="Aminotrans_3_PPA_site"/>
</dbReference>
<dbReference type="GO" id="GO:0030170">
    <property type="term" value="F:pyridoxal phosphate binding"/>
    <property type="evidence" value="ECO:0007669"/>
    <property type="project" value="UniProtKB-UniRule"/>
</dbReference>
<organism evidence="12 13">
    <name type="scientific">Leptolyngbya boryana NIES-2135</name>
    <dbReference type="NCBI Taxonomy" id="1973484"/>
    <lineage>
        <taxon>Bacteria</taxon>
        <taxon>Bacillati</taxon>
        <taxon>Cyanobacteriota</taxon>
        <taxon>Cyanophyceae</taxon>
        <taxon>Leptolyngbyales</taxon>
        <taxon>Leptolyngbyaceae</taxon>
        <taxon>Leptolyngbya group</taxon>
        <taxon>Leptolyngbya</taxon>
    </lineage>
</organism>
<feature type="binding site" evidence="11">
    <location>
        <position position="392"/>
    </location>
    <ligand>
        <name>substrate</name>
    </ligand>
</feature>
<dbReference type="Proteomes" id="UP000217895">
    <property type="component" value="Chromosome"/>
</dbReference>
<dbReference type="UniPathway" id="UPA00078">
    <property type="reaction ID" value="UER00160"/>
</dbReference>
<evidence type="ECO:0000256" key="7">
    <source>
        <dbReference type="ARBA" id="ARBA00022691"/>
    </source>
</evidence>
<feature type="binding site" evidence="11">
    <location>
        <position position="137"/>
    </location>
    <ligand>
        <name>substrate</name>
    </ligand>
</feature>
<evidence type="ECO:0000256" key="2">
    <source>
        <dbReference type="ARBA" id="ARBA00004496"/>
    </source>
</evidence>